<name>A0ABT1ACM9_9PSEU</name>
<dbReference type="Proteomes" id="UP001165283">
    <property type="component" value="Unassembled WGS sequence"/>
</dbReference>
<dbReference type="Gene3D" id="3.20.80.10">
    <property type="entry name" value="Regulatory factor, effector binding domain"/>
    <property type="match status" value="1"/>
</dbReference>
<evidence type="ECO:0000313" key="2">
    <source>
        <dbReference type="EMBL" id="MCO1660678.1"/>
    </source>
</evidence>
<proteinExistence type="predicted"/>
<organism evidence="2 3">
    <name type="scientific">Pseudonocardia humida</name>
    <dbReference type="NCBI Taxonomy" id="2800819"/>
    <lineage>
        <taxon>Bacteria</taxon>
        <taxon>Bacillati</taxon>
        <taxon>Actinomycetota</taxon>
        <taxon>Actinomycetes</taxon>
        <taxon>Pseudonocardiales</taxon>
        <taxon>Pseudonocardiaceae</taxon>
        <taxon>Pseudonocardia</taxon>
    </lineage>
</organism>
<dbReference type="EMBL" id="JAGSOV010000089">
    <property type="protein sequence ID" value="MCO1660678.1"/>
    <property type="molecule type" value="Genomic_DNA"/>
</dbReference>
<dbReference type="Pfam" id="PF06445">
    <property type="entry name" value="GyrI-like"/>
    <property type="match status" value="1"/>
</dbReference>
<accession>A0ABT1ACM9</accession>
<dbReference type="RefSeq" id="WP_252446219.1">
    <property type="nucleotide sequence ID" value="NZ_JAGSOV010000089.1"/>
</dbReference>
<keyword evidence="3" id="KW-1185">Reference proteome</keyword>
<feature type="domain" description="GyrI-like small molecule binding" evidence="1">
    <location>
        <begin position="11"/>
        <end position="163"/>
    </location>
</feature>
<dbReference type="InterPro" id="IPR011256">
    <property type="entry name" value="Reg_factor_effector_dom_sf"/>
</dbReference>
<comment type="caution">
    <text evidence="2">The sequence shown here is derived from an EMBL/GenBank/DDBJ whole genome shotgun (WGS) entry which is preliminary data.</text>
</comment>
<dbReference type="SUPFAM" id="SSF55136">
    <property type="entry name" value="Probable bacterial effector-binding domain"/>
    <property type="match status" value="1"/>
</dbReference>
<reference evidence="2" key="1">
    <citation type="submission" date="2021-04" db="EMBL/GenBank/DDBJ databases">
        <title>Pseudonocardia sp. nov., isolated from sandy soil of mangrove forest.</title>
        <authorList>
            <person name="Zan Z."/>
            <person name="Huang R."/>
            <person name="Liu W."/>
        </authorList>
    </citation>
    <scope>NUCLEOTIDE SEQUENCE</scope>
    <source>
        <strain evidence="2">S2-4</strain>
    </source>
</reference>
<gene>
    <name evidence="2" type="ORF">KDL28_37075</name>
</gene>
<evidence type="ECO:0000313" key="3">
    <source>
        <dbReference type="Proteomes" id="UP001165283"/>
    </source>
</evidence>
<sequence>MTVPTPHAPDEPEITTIGAATFLSLTGHGRPGTERFYAGKSALSAAAARLGHPGPIEILYWYGPEHGDIGIARFYWTAPLDALRYRMLVRVPDDTVLPEDLERDQQMSLFRMTEGTVVQIVHHGPFADEDKTLARLGAFADAHGLRRSGPHHEIHLDAFGPHTPQAGLRTILRDPVA</sequence>
<dbReference type="InterPro" id="IPR029442">
    <property type="entry name" value="GyrI-like"/>
</dbReference>
<evidence type="ECO:0000259" key="1">
    <source>
        <dbReference type="Pfam" id="PF06445"/>
    </source>
</evidence>
<protein>
    <submittedName>
        <fullName evidence="2">GyrI-like domain-containing protein</fullName>
    </submittedName>
</protein>